<comment type="caution">
    <text evidence="1">The sequence shown here is derived from an EMBL/GenBank/DDBJ whole genome shotgun (WGS) entry which is preliminary data.</text>
</comment>
<dbReference type="Proteomes" id="UP001358586">
    <property type="component" value="Chromosome 10"/>
</dbReference>
<name>A0ABR0NJ99_GOSAR</name>
<evidence type="ECO:0000313" key="1">
    <source>
        <dbReference type="EMBL" id="KAK5794311.1"/>
    </source>
</evidence>
<dbReference type="EMBL" id="JARKNE010000010">
    <property type="protein sequence ID" value="KAK5794311.1"/>
    <property type="molecule type" value="Genomic_DNA"/>
</dbReference>
<sequence>MAIKNETVNSTDLGDNEIGNISTWSIPKMISLLKSTFCSNDFAMVERELLATE</sequence>
<keyword evidence="2" id="KW-1185">Reference proteome</keyword>
<reference evidence="1 2" key="1">
    <citation type="submission" date="2023-03" db="EMBL/GenBank/DDBJ databases">
        <title>WGS of Gossypium arboreum.</title>
        <authorList>
            <person name="Yu D."/>
        </authorList>
    </citation>
    <scope>NUCLEOTIDE SEQUENCE [LARGE SCALE GENOMIC DNA]</scope>
    <source>
        <tissue evidence="1">Leaf</tissue>
    </source>
</reference>
<protein>
    <submittedName>
        <fullName evidence="1">Uncharacterized protein</fullName>
    </submittedName>
</protein>
<organism evidence="1 2">
    <name type="scientific">Gossypium arboreum</name>
    <name type="common">Tree cotton</name>
    <name type="synonym">Gossypium nanking</name>
    <dbReference type="NCBI Taxonomy" id="29729"/>
    <lineage>
        <taxon>Eukaryota</taxon>
        <taxon>Viridiplantae</taxon>
        <taxon>Streptophyta</taxon>
        <taxon>Embryophyta</taxon>
        <taxon>Tracheophyta</taxon>
        <taxon>Spermatophyta</taxon>
        <taxon>Magnoliopsida</taxon>
        <taxon>eudicotyledons</taxon>
        <taxon>Gunneridae</taxon>
        <taxon>Pentapetalae</taxon>
        <taxon>rosids</taxon>
        <taxon>malvids</taxon>
        <taxon>Malvales</taxon>
        <taxon>Malvaceae</taxon>
        <taxon>Malvoideae</taxon>
        <taxon>Gossypium</taxon>
    </lineage>
</organism>
<accession>A0ABR0NJ99</accession>
<evidence type="ECO:0000313" key="2">
    <source>
        <dbReference type="Proteomes" id="UP001358586"/>
    </source>
</evidence>
<proteinExistence type="predicted"/>
<gene>
    <name evidence="1" type="ORF">PVK06_035533</name>
</gene>